<comment type="subcellular location">
    <subcellularLocation>
        <location evidence="1 7">Cell membrane</location>
        <topology evidence="1 7">Multi-pass membrane protein</topology>
    </subcellularLocation>
</comment>
<evidence type="ECO:0000256" key="1">
    <source>
        <dbReference type="ARBA" id="ARBA00004651"/>
    </source>
</evidence>
<reference evidence="9 10" key="1">
    <citation type="submission" date="2018-06" db="EMBL/GenBank/DDBJ databases">
        <title>Genomic Encyclopedia of Type Strains, Phase I: the one thousand microbial genomes (KMG-I) project.</title>
        <authorList>
            <person name="Kyrpides N."/>
        </authorList>
    </citation>
    <scope>NUCLEOTIDE SEQUENCE [LARGE SCALE GENOMIC DNA]</scope>
    <source>
        <strain evidence="9 10">DSM 19573</strain>
    </source>
</reference>
<feature type="transmembrane region" description="Helical" evidence="7">
    <location>
        <begin position="180"/>
        <end position="204"/>
    </location>
</feature>
<dbReference type="Pfam" id="PF19300">
    <property type="entry name" value="BPD_transp_1_N"/>
    <property type="match status" value="1"/>
</dbReference>
<keyword evidence="2 7" id="KW-0813">Transport</keyword>
<feature type="transmembrane region" description="Helical" evidence="7">
    <location>
        <begin position="280"/>
        <end position="298"/>
    </location>
</feature>
<dbReference type="InterPro" id="IPR000515">
    <property type="entry name" value="MetI-like"/>
</dbReference>
<dbReference type="InterPro" id="IPR045621">
    <property type="entry name" value="BPD_transp_1_N"/>
</dbReference>
<dbReference type="PANTHER" id="PTHR43163">
    <property type="entry name" value="DIPEPTIDE TRANSPORT SYSTEM PERMEASE PROTEIN DPPB-RELATED"/>
    <property type="match status" value="1"/>
</dbReference>
<dbReference type="AlphaFoldDB" id="A0A318Y3V9"/>
<dbReference type="CDD" id="cd06261">
    <property type="entry name" value="TM_PBP2"/>
    <property type="match status" value="1"/>
</dbReference>
<evidence type="ECO:0000313" key="10">
    <source>
        <dbReference type="Proteomes" id="UP000248132"/>
    </source>
</evidence>
<proteinExistence type="inferred from homology"/>
<evidence type="ECO:0000256" key="6">
    <source>
        <dbReference type="ARBA" id="ARBA00023136"/>
    </source>
</evidence>
<gene>
    <name evidence="9" type="ORF">LY28_00138</name>
</gene>
<keyword evidence="5 7" id="KW-1133">Transmembrane helix</keyword>
<dbReference type="Pfam" id="PF00528">
    <property type="entry name" value="BPD_transp_1"/>
    <property type="match status" value="1"/>
</dbReference>
<feature type="domain" description="ABC transmembrane type-1" evidence="8">
    <location>
        <begin position="102"/>
        <end position="299"/>
    </location>
</feature>
<sequence length="317" mass="34625">MKKSTGIFIGKKTGELFLTLVIVTMISFVLMQFSPIDAATAYARRNAFAITPDTINSLREKMGLNDSLPVQYFNWVADSVHLDFGTSYVNGRDVFTEVTNAFGITASIVLISAVLQAIGILLVGCICYGMRRNWLGSVLNFICIAGISIPAFFFAGTFIDIFAVRFQWMSVAGNTGFMRYFPAALCLSIGGIAFFGQLLAGNINKGMTEDSAVYSRCRGLTEKRILLFHALPGAVYGLLPNFMQMLGLCMAGSMIVERIFSLPGLGYLIVDSVLFRDSPMIHATILYLAFSLVIFNILSDIIKRILQGGAVNSEVKG</sequence>
<dbReference type="GO" id="GO:0055085">
    <property type="term" value="P:transmembrane transport"/>
    <property type="evidence" value="ECO:0007669"/>
    <property type="project" value="InterPro"/>
</dbReference>
<dbReference type="SUPFAM" id="SSF161098">
    <property type="entry name" value="MetI-like"/>
    <property type="match status" value="1"/>
</dbReference>
<dbReference type="GO" id="GO:0005886">
    <property type="term" value="C:plasma membrane"/>
    <property type="evidence" value="ECO:0007669"/>
    <property type="project" value="UniProtKB-SubCell"/>
</dbReference>
<dbReference type="EMBL" id="QKMR01000001">
    <property type="protein sequence ID" value="PYG90258.1"/>
    <property type="molecule type" value="Genomic_DNA"/>
</dbReference>
<feature type="transmembrane region" description="Helical" evidence="7">
    <location>
        <begin position="225"/>
        <end position="243"/>
    </location>
</feature>
<evidence type="ECO:0000256" key="7">
    <source>
        <dbReference type="RuleBase" id="RU363032"/>
    </source>
</evidence>
<comment type="similarity">
    <text evidence="7">Belongs to the binding-protein-dependent transport system permease family.</text>
</comment>
<keyword evidence="3" id="KW-1003">Cell membrane</keyword>
<evidence type="ECO:0000256" key="5">
    <source>
        <dbReference type="ARBA" id="ARBA00022989"/>
    </source>
</evidence>
<dbReference type="Proteomes" id="UP000248132">
    <property type="component" value="Unassembled WGS sequence"/>
</dbReference>
<keyword evidence="4 7" id="KW-0812">Transmembrane</keyword>
<dbReference type="OrthoDB" id="9773221at2"/>
<keyword evidence="6 7" id="KW-0472">Membrane</keyword>
<evidence type="ECO:0000256" key="3">
    <source>
        <dbReference type="ARBA" id="ARBA00022475"/>
    </source>
</evidence>
<evidence type="ECO:0000256" key="4">
    <source>
        <dbReference type="ARBA" id="ARBA00022692"/>
    </source>
</evidence>
<dbReference type="PANTHER" id="PTHR43163:SF6">
    <property type="entry name" value="DIPEPTIDE TRANSPORT SYSTEM PERMEASE PROTEIN DPPB-RELATED"/>
    <property type="match status" value="1"/>
</dbReference>
<comment type="caution">
    <text evidence="9">The sequence shown here is derived from an EMBL/GenBank/DDBJ whole genome shotgun (WGS) entry which is preliminary data.</text>
</comment>
<dbReference type="Gene3D" id="1.10.3720.10">
    <property type="entry name" value="MetI-like"/>
    <property type="match status" value="1"/>
</dbReference>
<evidence type="ECO:0000256" key="2">
    <source>
        <dbReference type="ARBA" id="ARBA00022448"/>
    </source>
</evidence>
<keyword evidence="10" id="KW-1185">Reference proteome</keyword>
<dbReference type="InterPro" id="IPR035906">
    <property type="entry name" value="MetI-like_sf"/>
</dbReference>
<dbReference type="RefSeq" id="WP_110460237.1">
    <property type="nucleotide sequence ID" value="NZ_QKMR01000001.1"/>
</dbReference>
<feature type="transmembrane region" description="Helical" evidence="7">
    <location>
        <begin position="141"/>
        <end position="168"/>
    </location>
</feature>
<evidence type="ECO:0000313" key="9">
    <source>
        <dbReference type="EMBL" id="PYG90258.1"/>
    </source>
</evidence>
<feature type="transmembrane region" description="Helical" evidence="7">
    <location>
        <begin position="16"/>
        <end position="36"/>
    </location>
</feature>
<dbReference type="PROSITE" id="PS50928">
    <property type="entry name" value="ABC_TM1"/>
    <property type="match status" value="1"/>
</dbReference>
<evidence type="ECO:0000259" key="8">
    <source>
        <dbReference type="PROSITE" id="PS50928"/>
    </source>
</evidence>
<name>A0A318Y3V9_9FIRM</name>
<organism evidence="9 10">
    <name type="scientific">Ruminiclostridium sufflavum DSM 19573</name>
    <dbReference type="NCBI Taxonomy" id="1121337"/>
    <lineage>
        <taxon>Bacteria</taxon>
        <taxon>Bacillati</taxon>
        <taxon>Bacillota</taxon>
        <taxon>Clostridia</taxon>
        <taxon>Eubacteriales</taxon>
        <taxon>Oscillospiraceae</taxon>
        <taxon>Ruminiclostridium</taxon>
    </lineage>
</organism>
<protein>
    <submittedName>
        <fullName evidence="9">Peptide/nickel transport system permease protein</fullName>
    </submittedName>
</protein>
<accession>A0A318Y3V9</accession>
<feature type="transmembrane region" description="Helical" evidence="7">
    <location>
        <begin position="101"/>
        <end position="129"/>
    </location>
</feature>